<dbReference type="InterPro" id="IPR013783">
    <property type="entry name" value="Ig-like_fold"/>
</dbReference>
<reference evidence="4" key="1">
    <citation type="submission" date="2022-04" db="EMBL/GenBank/DDBJ databases">
        <title>Roseomonas acroporae sp. nov., isolated from coral Acropora digitifera.</title>
        <authorList>
            <person name="Sun H."/>
        </authorList>
    </citation>
    <scope>NUCLEOTIDE SEQUENCE</scope>
    <source>
        <strain evidence="4">NAR14</strain>
    </source>
</reference>
<dbReference type="InterPro" id="IPR028994">
    <property type="entry name" value="Integrin_alpha_N"/>
</dbReference>
<evidence type="ECO:0000256" key="1">
    <source>
        <dbReference type="ARBA" id="ARBA00022729"/>
    </source>
</evidence>
<dbReference type="Gene3D" id="2.60.40.2700">
    <property type="match status" value="1"/>
</dbReference>
<sequence length="1710" mass="169700">MSANIITNGDFSTDTSGWSLGAGATYIPGYYVEFNMGGSLTYNTPIANAGTYTLSFDLFTYLPSDAVDVLINGAPVTTAYGVMFSFSTPLTLGAGDVLSFQNSLANSYYTDIDNISLTLANSVPTSGPTLLGNATEGQILTADATGIADADGISPGAVGYQWERDDGQGGWTAIGGATDGTYTLSQADAGHQVRAVASYIDDGGTAESIASTPTAVVDALPRVSGVSVTNTSGEQWPAYFNAGDTIDITVTMSEAVTLNGGVATLILSNGAVVTAGSVSGVGNDQLVFHYTVADGQDAPSIDAIGLSLDGGATLVDANGNAAVLAIAPMPLLDGPWPITIDTTPPTGVPTITHISPDGGFDGSDGMTSTGAVTVYGTATSGAWVHVYDGTTLLGTAIAGPNGEWSYAPGTAFSQGTHSLTAREFDDAGNESTASAVFDVEVHTASVATPTLDSVDALVNALPGVSGTGIAGTQIILSGGGLAQPLTTTVQQDGTWHIDLAPGAVPDGNQTLTATAMDPWGNTSAGASRSFVLDSTAPAAPVVASITPDTGTVGDGQTATGAVTVHGTAEANSTVVLYDGDNYIGQAVADNGGNWSISLAAHPLAEGSHGLSATASDAAGNYSDISATRTVVVDTVAPALPVIGGVTPDNGLSATDRITNTTTPHITGTAEAGSKVIVFDGSTSLGTTFADSSGNWSLSLATHPLSLGTHNIRAGATDGAGNYSGLSATTTVTIDTVAPAAPVGTALLPDTGLSDHDGITSTGAVSIQGTAESGSTVRVYEGQTLLGSATTDTQGVWSLDLTLAEGSHNLSATATDVAGNVSGGNPVGMLVIDLTNPAEPVVTAISPDSGASASDGITNTGAVTLSGTAEAGSTVKVYEGQTLLGSATATGGHWSIATTLAEGSHSLTATATDTAGNVSTAAAADVTVDLTAPASPQITGLTNDEGFSAIDGQTRLGNGTLSGTAEADATVILRDGAGVIGSVTADSSGGWSYSLAGAPLGNGLHALTATATDAAGNVSAASATYAVDVLATTIAAPAIDSIPALGNQALSQISGTAPAGSHVAVANGGTELGTATADGSGHWTLTLDSPLGEGSHSLGAVAMDLYGNTAGTAVNTDFTIDLTPPAAPGAIGIAPDDGLLPTDGIVHNGALTLSGTAEAGITVVLRDGNTQLGTAVADQAGQWHYTLATPLAEGSHALSVTARDAAGNESAASGRTVVVDQTAPGAPVLLGITPDNGVSAHDGLTSTGAVTVHGTAEAGSTVAVYEGLVYLGPAQTGQDGHWSLTLAAPLAEGSHGLTAVALDAAGNVSALSAAYTVTVDTTAPGLPTFDPIAGLRADGSVRGGGLLLEGSGSLGTQVLVQDGNTTLGTATVDNAGHWQLDLAGTPLAFGTHSLTARAVDAAGNLSAATMPEAVHVLTPAAHTASDGDGDGRTDLLVQQAGTSNVVFFTMDANHVTSGTFTGAPGEGWHAVAMADFDGNGQADLLLRQPDGSLVEWTLQNGQLQASNLVAPLENSWRVAGTGDLDGDGRSDILLQHESGDVVMFAMNGAAITGGALLSHLDPSWTVLGTGDFDGNGRSDILLRNSDGTVAEWQVANGQVSGGGLVAMIGDDWTFKAAADFAGTGHDDMLWQDAQGNLALFTMNGHEITAGYRPGQLPTGWTLQATGDYDGNGTADLILRDAGGNLAIWTFANQQLAQIGAAGHIGSDWSIV</sequence>
<dbReference type="EMBL" id="JALPRX010000029">
    <property type="protein sequence ID" value="MCK8784297.1"/>
    <property type="molecule type" value="Genomic_DNA"/>
</dbReference>
<dbReference type="SUPFAM" id="SSF49785">
    <property type="entry name" value="Galactose-binding domain-like"/>
    <property type="match status" value="1"/>
</dbReference>
<comment type="caution">
    <text evidence="4">The sequence shown here is derived from an EMBL/GenBank/DDBJ whole genome shotgun (WGS) entry which is preliminary data.</text>
</comment>
<feature type="domain" description="Bacterial Ig-like" evidence="3">
    <location>
        <begin position="1051"/>
        <end position="1120"/>
    </location>
</feature>
<gene>
    <name evidence="4" type="ORF">M0638_07890</name>
</gene>
<feature type="domain" description="Bacterial Ig-like" evidence="3">
    <location>
        <begin position="546"/>
        <end position="634"/>
    </location>
</feature>
<dbReference type="PANTHER" id="PTHR46580">
    <property type="entry name" value="SENSOR KINASE-RELATED"/>
    <property type="match status" value="1"/>
</dbReference>
<dbReference type="InterPro" id="IPR044016">
    <property type="entry name" value="Big_13"/>
</dbReference>
<dbReference type="Pfam" id="PF19077">
    <property type="entry name" value="Big_13"/>
    <property type="match status" value="9"/>
</dbReference>
<feature type="domain" description="Bacterial Ig-like" evidence="3">
    <location>
        <begin position="843"/>
        <end position="928"/>
    </location>
</feature>
<protein>
    <submittedName>
        <fullName evidence="4">Ig-like domain-containing protein</fullName>
    </submittedName>
</protein>
<name>A0A9X1Y721_9PROT</name>
<evidence type="ECO:0000259" key="3">
    <source>
        <dbReference type="Pfam" id="PF19077"/>
    </source>
</evidence>
<proteinExistence type="predicted"/>
<feature type="domain" description="Bacterial Ig" evidence="2">
    <location>
        <begin position="1340"/>
        <end position="1408"/>
    </location>
</feature>
<dbReference type="InterPro" id="IPR008979">
    <property type="entry name" value="Galactose-bd-like_sf"/>
</dbReference>
<dbReference type="Pfam" id="PF13517">
    <property type="entry name" value="FG-GAP_3"/>
    <property type="match status" value="2"/>
</dbReference>
<dbReference type="RefSeq" id="WP_248666423.1">
    <property type="nucleotide sequence ID" value="NZ_JALPRX010000029.1"/>
</dbReference>
<dbReference type="Gene3D" id="2.130.10.130">
    <property type="entry name" value="Integrin alpha, N-terminal"/>
    <property type="match status" value="1"/>
</dbReference>
<dbReference type="PANTHER" id="PTHR46580:SF2">
    <property type="entry name" value="MAM DOMAIN-CONTAINING PROTEIN"/>
    <property type="match status" value="1"/>
</dbReference>
<feature type="domain" description="Bacterial Ig-like" evidence="3">
    <location>
        <begin position="355"/>
        <end position="441"/>
    </location>
</feature>
<dbReference type="Pfam" id="PF17936">
    <property type="entry name" value="Big_6"/>
    <property type="match status" value="1"/>
</dbReference>
<feature type="domain" description="Bacterial Ig-like" evidence="3">
    <location>
        <begin position="648"/>
        <end position="735"/>
    </location>
</feature>
<accession>A0A9X1Y721</accession>
<dbReference type="Proteomes" id="UP001139516">
    <property type="component" value="Unassembled WGS sequence"/>
</dbReference>
<evidence type="ECO:0000259" key="2">
    <source>
        <dbReference type="Pfam" id="PF17936"/>
    </source>
</evidence>
<dbReference type="InterPro" id="IPR013517">
    <property type="entry name" value="FG-GAP"/>
</dbReference>
<feature type="domain" description="Bacterial Ig-like" evidence="3">
    <location>
        <begin position="940"/>
        <end position="1027"/>
    </location>
</feature>
<keyword evidence="1" id="KW-0732">Signal</keyword>
<keyword evidence="5" id="KW-1185">Reference proteome</keyword>
<dbReference type="NCBIfam" id="NF033510">
    <property type="entry name" value="Ca_tandemer"/>
    <property type="match status" value="11"/>
</dbReference>
<organism evidence="4 5">
    <name type="scientific">Roseomonas acroporae</name>
    <dbReference type="NCBI Taxonomy" id="2937791"/>
    <lineage>
        <taxon>Bacteria</taxon>
        <taxon>Pseudomonadati</taxon>
        <taxon>Pseudomonadota</taxon>
        <taxon>Alphaproteobacteria</taxon>
        <taxon>Acetobacterales</taxon>
        <taxon>Roseomonadaceae</taxon>
        <taxon>Roseomonas</taxon>
    </lineage>
</organism>
<dbReference type="SUPFAM" id="SSF69318">
    <property type="entry name" value="Integrin alpha N-terminal domain"/>
    <property type="match status" value="1"/>
</dbReference>
<feature type="domain" description="Bacterial Ig-like" evidence="3">
    <location>
        <begin position="748"/>
        <end position="832"/>
    </location>
</feature>
<dbReference type="Gene3D" id="2.60.40.10">
    <property type="entry name" value="Immunoglobulins"/>
    <property type="match status" value="11"/>
</dbReference>
<evidence type="ECO:0000313" key="5">
    <source>
        <dbReference type="Proteomes" id="UP001139516"/>
    </source>
</evidence>
<evidence type="ECO:0000313" key="4">
    <source>
        <dbReference type="EMBL" id="MCK8784297.1"/>
    </source>
</evidence>
<feature type="domain" description="Bacterial Ig-like" evidence="3">
    <location>
        <begin position="1233"/>
        <end position="1320"/>
    </location>
</feature>
<feature type="domain" description="Bacterial Ig-like" evidence="3">
    <location>
        <begin position="1135"/>
        <end position="1219"/>
    </location>
</feature>
<dbReference type="InterPro" id="IPR041498">
    <property type="entry name" value="Big_6"/>
</dbReference>